<evidence type="ECO:0000259" key="6">
    <source>
        <dbReference type="PROSITE" id="PS50893"/>
    </source>
</evidence>
<protein>
    <submittedName>
        <fullName evidence="7">Amino acid/amide ABC transporter ATP-binding protein 2, HAAT family (TC 3.A.1.4.-)</fullName>
    </submittedName>
</protein>
<dbReference type="InterPro" id="IPR052156">
    <property type="entry name" value="BCAA_Transport_ATP-bd_LivF"/>
</dbReference>
<dbReference type="GO" id="GO:0005524">
    <property type="term" value="F:ATP binding"/>
    <property type="evidence" value="ECO:0007669"/>
    <property type="project" value="UniProtKB-KW"/>
</dbReference>
<keyword evidence="4 7" id="KW-0067">ATP-binding</keyword>
<feature type="domain" description="ABC transporter" evidence="6">
    <location>
        <begin position="4"/>
        <end position="231"/>
    </location>
</feature>
<dbReference type="EMBL" id="FNXG01000008">
    <property type="protein sequence ID" value="SEI12059.1"/>
    <property type="molecule type" value="Genomic_DNA"/>
</dbReference>
<keyword evidence="2" id="KW-0813">Transport</keyword>
<dbReference type="InterPro" id="IPR027417">
    <property type="entry name" value="P-loop_NTPase"/>
</dbReference>
<dbReference type="PROSITE" id="PS00211">
    <property type="entry name" value="ABC_TRANSPORTER_1"/>
    <property type="match status" value="1"/>
</dbReference>
<dbReference type="Pfam" id="PF00005">
    <property type="entry name" value="ABC_tran"/>
    <property type="match status" value="1"/>
</dbReference>
<comment type="similarity">
    <text evidence="1">Belongs to the ABC transporter superfamily.</text>
</comment>
<dbReference type="Proteomes" id="UP000199125">
    <property type="component" value="Unassembled WGS sequence"/>
</dbReference>
<evidence type="ECO:0000313" key="7">
    <source>
        <dbReference type="EMBL" id="SEI12059.1"/>
    </source>
</evidence>
<dbReference type="Gene3D" id="3.40.50.300">
    <property type="entry name" value="P-loop containing nucleotide triphosphate hydrolases"/>
    <property type="match status" value="1"/>
</dbReference>
<dbReference type="PROSITE" id="PS50893">
    <property type="entry name" value="ABC_TRANSPORTER_2"/>
    <property type="match status" value="1"/>
</dbReference>
<dbReference type="RefSeq" id="WP_090848977.1">
    <property type="nucleotide sequence ID" value="NZ_FNXG01000008.1"/>
</dbReference>
<organism evidence="7 8">
    <name type="scientific">Paracoccus alkenifer</name>
    <dbReference type="NCBI Taxonomy" id="65735"/>
    <lineage>
        <taxon>Bacteria</taxon>
        <taxon>Pseudomonadati</taxon>
        <taxon>Pseudomonadota</taxon>
        <taxon>Alphaproteobacteria</taxon>
        <taxon>Rhodobacterales</taxon>
        <taxon>Paracoccaceae</taxon>
        <taxon>Paracoccus</taxon>
    </lineage>
</organism>
<dbReference type="SUPFAM" id="SSF52540">
    <property type="entry name" value="P-loop containing nucleoside triphosphate hydrolases"/>
    <property type="match status" value="1"/>
</dbReference>
<dbReference type="STRING" id="65735.SAMN04488075_3057"/>
<evidence type="ECO:0000256" key="5">
    <source>
        <dbReference type="ARBA" id="ARBA00022970"/>
    </source>
</evidence>
<evidence type="ECO:0000256" key="2">
    <source>
        <dbReference type="ARBA" id="ARBA00022448"/>
    </source>
</evidence>
<evidence type="ECO:0000256" key="1">
    <source>
        <dbReference type="ARBA" id="ARBA00005417"/>
    </source>
</evidence>
<dbReference type="GO" id="GO:0015807">
    <property type="term" value="P:L-amino acid transport"/>
    <property type="evidence" value="ECO:0007669"/>
    <property type="project" value="TreeGrafter"/>
</dbReference>
<keyword evidence="8" id="KW-1185">Reference proteome</keyword>
<evidence type="ECO:0000313" key="8">
    <source>
        <dbReference type="Proteomes" id="UP000199125"/>
    </source>
</evidence>
<dbReference type="OrthoDB" id="9806149at2"/>
<dbReference type="InterPro" id="IPR003593">
    <property type="entry name" value="AAA+_ATPase"/>
</dbReference>
<evidence type="ECO:0000256" key="3">
    <source>
        <dbReference type="ARBA" id="ARBA00022741"/>
    </source>
</evidence>
<dbReference type="GO" id="GO:0016887">
    <property type="term" value="F:ATP hydrolysis activity"/>
    <property type="evidence" value="ECO:0007669"/>
    <property type="project" value="InterPro"/>
</dbReference>
<dbReference type="AlphaFoldDB" id="A0A1H6NIX6"/>
<accession>A0A1H6NIX6</accession>
<proteinExistence type="inferred from homology"/>
<dbReference type="GO" id="GO:0015658">
    <property type="term" value="F:branched-chain amino acid transmembrane transporter activity"/>
    <property type="evidence" value="ECO:0007669"/>
    <property type="project" value="TreeGrafter"/>
</dbReference>
<name>A0A1H6NIX6_9RHOB</name>
<dbReference type="PANTHER" id="PTHR43820">
    <property type="entry name" value="HIGH-AFFINITY BRANCHED-CHAIN AMINO ACID TRANSPORT ATP-BINDING PROTEIN LIVF"/>
    <property type="match status" value="1"/>
</dbReference>
<dbReference type="InterPro" id="IPR017871">
    <property type="entry name" value="ABC_transporter-like_CS"/>
</dbReference>
<dbReference type="CDD" id="cd03224">
    <property type="entry name" value="ABC_TM1139_LivF_branched"/>
    <property type="match status" value="1"/>
</dbReference>
<dbReference type="SMART" id="SM00382">
    <property type="entry name" value="AAA"/>
    <property type="match status" value="1"/>
</dbReference>
<dbReference type="InterPro" id="IPR003439">
    <property type="entry name" value="ABC_transporter-like_ATP-bd"/>
</dbReference>
<evidence type="ECO:0000256" key="4">
    <source>
        <dbReference type="ARBA" id="ARBA00022840"/>
    </source>
</evidence>
<gene>
    <name evidence="7" type="ORF">SAMN04488075_3057</name>
</gene>
<keyword evidence="5" id="KW-0029">Amino-acid transport</keyword>
<dbReference type="PANTHER" id="PTHR43820:SF2">
    <property type="entry name" value="ABC TRANSPORTER ATP-BINDING PROTEIN"/>
    <property type="match status" value="1"/>
</dbReference>
<reference evidence="8" key="1">
    <citation type="submission" date="2016-10" db="EMBL/GenBank/DDBJ databases">
        <authorList>
            <person name="Varghese N."/>
            <person name="Submissions S."/>
        </authorList>
    </citation>
    <scope>NUCLEOTIDE SEQUENCE [LARGE SCALE GENOMIC DNA]</scope>
    <source>
        <strain evidence="8">DSM 11593</strain>
    </source>
</reference>
<sequence>MSFLEISDLTAGYGKATILRNLSLSVDRGESVGIVGRNGAGKSTLLLSIFGQTRVFGGEIRVAGTRTDTLPAYRAAHLGVSFSPQGRMVLPNLTVQENLCMSLATNRKGDWTLEGVFDLFPVLRERARAPGMALSGGQLQMLAIGRALMANPEVLVLDEPTEGLAPVLVDVLTEALLKVRASGTGILVVEQHHALIRAVTDRFVVMAKGEIRGGGASADMAAEENAHLFEL</sequence>
<keyword evidence="3" id="KW-0547">Nucleotide-binding</keyword>